<dbReference type="EMBL" id="KZ149912">
    <property type="protein sequence ID" value="PZC78085.1"/>
    <property type="molecule type" value="Genomic_DNA"/>
</dbReference>
<dbReference type="PANTHER" id="PTHR33395:SF22">
    <property type="entry name" value="REVERSE TRANSCRIPTASE DOMAIN-CONTAINING PROTEIN"/>
    <property type="match status" value="1"/>
</dbReference>
<dbReference type="Proteomes" id="UP000249218">
    <property type="component" value="Unassembled WGS sequence"/>
</dbReference>
<gene>
    <name evidence="2" type="primary">HaOG202620</name>
    <name evidence="2" type="ORF">B5X24_HaOG202620</name>
</gene>
<dbReference type="InterPro" id="IPR043502">
    <property type="entry name" value="DNA/RNA_pol_sf"/>
</dbReference>
<dbReference type="SUPFAM" id="SSF56672">
    <property type="entry name" value="DNA/RNA polymerases"/>
    <property type="match status" value="1"/>
</dbReference>
<feature type="domain" description="Reverse transcriptase" evidence="1">
    <location>
        <begin position="82"/>
        <end position="385"/>
    </location>
</feature>
<evidence type="ECO:0000313" key="2">
    <source>
        <dbReference type="EMBL" id="PZC78085.1"/>
    </source>
</evidence>
<dbReference type="Pfam" id="PF00078">
    <property type="entry name" value="RVT_1"/>
    <property type="match status" value="1"/>
</dbReference>
<protein>
    <recommendedName>
        <fullName evidence="1">Reverse transcriptase domain-containing protein</fullName>
    </recommendedName>
</protein>
<evidence type="ECO:0000313" key="3">
    <source>
        <dbReference type="Proteomes" id="UP000249218"/>
    </source>
</evidence>
<proteinExistence type="predicted"/>
<evidence type="ECO:0000259" key="1">
    <source>
        <dbReference type="PROSITE" id="PS50878"/>
    </source>
</evidence>
<keyword evidence="3" id="KW-1185">Reference proteome</keyword>
<name>A0A2W1BWR2_HELAM</name>
<accession>A0A2W1BWR2</accession>
<dbReference type="PANTHER" id="PTHR33395">
    <property type="entry name" value="TRANSCRIPTASE, PUTATIVE-RELATED-RELATED"/>
    <property type="match status" value="1"/>
</dbReference>
<dbReference type="GO" id="GO:0007508">
    <property type="term" value="P:larval heart development"/>
    <property type="evidence" value="ECO:0007669"/>
    <property type="project" value="TreeGrafter"/>
</dbReference>
<dbReference type="AlphaFoldDB" id="A0A2W1BWR2"/>
<dbReference type="GO" id="GO:0061343">
    <property type="term" value="P:cell adhesion involved in heart morphogenesis"/>
    <property type="evidence" value="ECO:0007669"/>
    <property type="project" value="TreeGrafter"/>
</dbReference>
<organism evidence="2 3">
    <name type="scientific">Helicoverpa armigera</name>
    <name type="common">Cotton bollworm</name>
    <name type="synonym">Heliothis armigera</name>
    <dbReference type="NCBI Taxonomy" id="29058"/>
    <lineage>
        <taxon>Eukaryota</taxon>
        <taxon>Metazoa</taxon>
        <taxon>Ecdysozoa</taxon>
        <taxon>Arthropoda</taxon>
        <taxon>Hexapoda</taxon>
        <taxon>Insecta</taxon>
        <taxon>Pterygota</taxon>
        <taxon>Neoptera</taxon>
        <taxon>Endopterygota</taxon>
        <taxon>Lepidoptera</taxon>
        <taxon>Glossata</taxon>
        <taxon>Ditrysia</taxon>
        <taxon>Noctuoidea</taxon>
        <taxon>Noctuidae</taxon>
        <taxon>Heliothinae</taxon>
        <taxon>Helicoverpa</taxon>
    </lineage>
</organism>
<dbReference type="GO" id="GO:0071897">
    <property type="term" value="P:DNA biosynthetic process"/>
    <property type="evidence" value="ECO:0007669"/>
    <property type="project" value="UniProtKB-ARBA"/>
</dbReference>
<dbReference type="GO" id="GO:0031012">
    <property type="term" value="C:extracellular matrix"/>
    <property type="evidence" value="ECO:0007669"/>
    <property type="project" value="TreeGrafter"/>
</dbReference>
<dbReference type="PROSITE" id="PS50878">
    <property type="entry name" value="RT_POL"/>
    <property type="match status" value="1"/>
</dbReference>
<dbReference type="InterPro" id="IPR000477">
    <property type="entry name" value="RT_dom"/>
</dbReference>
<reference evidence="2 3" key="1">
    <citation type="journal article" date="2017" name="BMC Biol.">
        <title>Genomic innovations, transcriptional plasticity and gene loss underlying the evolution and divergence of two highly polyphagous and invasive Helicoverpa pest species.</title>
        <authorList>
            <person name="Pearce S.L."/>
            <person name="Clarke D.F."/>
            <person name="East P.D."/>
            <person name="Elfekih S."/>
            <person name="Gordon K.H."/>
            <person name="Jermiin L.S."/>
            <person name="McGaughran A."/>
            <person name="Oakeshott J.G."/>
            <person name="Papanikolaou A."/>
            <person name="Perera O.P."/>
            <person name="Rane R.V."/>
            <person name="Richards S."/>
            <person name="Tay W.T."/>
            <person name="Walsh T.K."/>
            <person name="Anderson A."/>
            <person name="Anderson C.J."/>
            <person name="Asgari S."/>
            <person name="Board P.G."/>
            <person name="Bretschneider A."/>
            <person name="Campbell P.M."/>
            <person name="Chertemps T."/>
            <person name="Christeller J.T."/>
            <person name="Coppin C.W."/>
            <person name="Downes S.J."/>
            <person name="Duan G."/>
            <person name="Farnsworth C.A."/>
            <person name="Good R.T."/>
            <person name="Han L.B."/>
            <person name="Han Y.C."/>
            <person name="Hatje K."/>
            <person name="Horne I."/>
            <person name="Huang Y.P."/>
            <person name="Hughes D.S."/>
            <person name="Jacquin-Joly E."/>
            <person name="James W."/>
            <person name="Jhangiani S."/>
            <person name="Kollmar M."/>
            <person name="Kuwar S.S."/>
            <person name="Li S."/>
            <person name="Liu N.Y."/>
            <person name="Maibeche M.T."/>
            <person name="Miller J.R."/>
            <person name="Montagne N."/>
            <person name="Perry T."/>
            <person name="Qu J."/>
            <person name="Song S.V."/>
            <person name="Sutton G.G."/>
            <person name="Vogel H."/>
            <person name="Walenz B.P."/>
            <person name="Xu W."/>
            <person name="Zhang H.J."/>
            <person name="Zou Z."/>
            <person name="Batterham P."/>
            <person name="Edwards O.R."/>
            <person name="Feyereisen R."/>
            <person name="Gibbs R.A."/>
            <person name="Heckel D.G."/>
            <person name="McGrath A."/>
            <person name="Robin C."/>
            <person name="Scherer S.E."/>
            <person name="Worley K.C."/>
            <person name="Wu Y.D."/>
        </authorList>
    </citation>
    <scope>NUCLEOTIDE SEQUENCE [LARGE SCALE GENOMIC DNA]</scope>
    <source>
        <strain evidence="2">Harm_GR_Male_#8</strain>
        <tissue evidence="2">Whole organism</tissue>
    </source>
</reference>
<sequence>MPVDVHHKPLIINAEFVEVHKVVEKPGTRYIFHRGDYNAISSALDLLDWGVLLSAKSLDLDQALSLFYTKLYELRDLYIPVKPVKKSTHPAWFSSALIKILKEKQKYHNKYKNYGNISDYHSFSVLRNRAKELEAICFDTYMKKIESSIAKNPKCFWSYIKNKRSSNTLPNILHYMNSSADNNEGIAELFSTYFHSTFQDPDDADVNLEMHSNNMVTLSTISVSPDIVLKLLKGLDPSKSGGPDLIPPIFIINCAKSLVAPLCILFERSLSEGMDEGCQVDVIYTDYSKCFDRIDHRVLMQKLYYAGIHGDLYRWFSSYIDNRTQAVVLRGYSSSWKSVPSGVPQGSILGPLLFTLFISDIKYCFRNSHILLYADDMKVLNAKSP</sequence>
<dbReference type="OrthoDB" id="414730at2759"/>